<feature type="region of interest" description="Disordered" evidence="4">
    <location>
        <begin position="178"/>
        <end position="197"/>
    </location>
</feature>
<keyword evidence="2" id="KW-0378">Hydrolase</keyword>
<keyword evidence="1" id="KW-0547">Nucleotide-binding</keyword>
<dbReference type="Pfam" id="PF00271">
    <property type="entry name" value="Helicase_C"/>
    <property type="match status" value="1"/>
</dbReference>
<dbReference type="InterPro" id="IPR027417">
    <property type="entry name" value="P-loop_NTPase"/>
</dbReference>
<sequence>MNPTHDWWRLTTLFVNVVRRDTNQQWRKALTDFVSEDLLEEYDEFDAEEYIWSDFQMWIRHRFGYNPRDHVLIFAQYAMNDPRTRVVRDAHTWEKLLYDIVTSSETVLGSSDLYFLVVPRRHPRVLKPTMTMRIMNQERHRQQAALETEETDEYSGDDTTVYEAEVAQSIKFVYAEEATSQTPQARTPSPPSPVINSTPASTYLNLISDLSASYSTTSHADADYGAPAAHLTLDTSLGGYNHTFSSYSSQTTAWHACLDFFNIPLATYLQHSKPTTTTGTATGTGADAARKRVPLKRLPGMSIGLFDYQLMGVFTLLRFVLRDVSGGLLCDEQGLGKTQEVYGLAALAWGLRRCRAEVRAFWRKQTQQQQQDGGKGLKGGRVGGRHHLPGEVGAGRACPFDERYGFRCYCYCEVTRELADRLPEGPNVVVAPARGCAAMVRDAKAKLDGKVFKIRGAFEGSDKEDKLTAADVGVLRATVTATKGKDSTVFQYQAGAGQGDYIIFVSPESVPRLNSQVAVEVTVANSTDKVKKSALLPGMVLMDEFHEYAIDDKSRTVAWLQHLKKCCLDSQQPTPLAYFVSGTPFGDTPADIRTALAFLEKEVWQGGTHPLNGATLGVFDDLTSTFDRLTALQASGEVVSQAEIADYRRRLDRVLQHTMVRRLGTDQFQGRNLTDIGPLKVNITDHRLPFSMTDGLQALANQTRDLATQAAAAQNIPLPRLLRSKAGEALLLKLRLASTFPALAASPSAAPFTFTLSELHTHLTAANNDVTKTPYFPHIPAWSASSPKLSTLRQTLTTMLADRTPIPGSPSPAKKACIFSPLESESLLIFGYLLHLKSTSPTFKLLKPVLLHSTLPPTARQRVLDAFLTEGNAAPNVLVAPMALAGTGLNLQRARYSVVTGPAWTKRENQQAYYRIHRVGQRMETRLGLLTGRWNPAERIVLGGYEGRVVVEEEGGWEVGNRFCDDGEEAE</sequence>
<dbReference type="InterPro" id="IPR050628">
    <property type="entry name" value="SNF2_RAD54_helicase_TF"/>
</dbReference>
<comment type="caution">
    <text evidence="6">The sequence shown here is derived from an EMBL/GenBank/DDBJ whole genome shotgun (WGS) entry which is preliminary data.</text>
</comment>
<evidence type="ECO:0000313" key="6">
    <source>
        <dbReference type="EMBL" id="KAG7283971.1"/>
    </source>
</evidence>
<dbReference type="AlphaFoldDB" id="A0AAD4EMW0"/>
<dbReference type="GO" id="GO:0016787">
    <property type="term" value="F:hydrolase activity"/>
    <property type="evidence" value="ECO:0007669"/>
    <property type="project" value="UniProtKB-KW"/>
</dbReference>
<dbReference type="InterPro" id="IPR001650">
    <property type="entry name" value="Helicase_C-like"/>
</dbReference>
<evidence type="ECO:0000313" key="7">
    <source>
        <dbReference type="Proteomes" id="UP001197093"/>
    </source>
</evidence>
<dbReference type="EMBL" id="JAHCVI010000006">
    <property type="protein sequence ID" value="KAG7283971.1"/>
    <property type="molecule type" value="Genomic_DNA"/>
</dbReference>
<reference evidence="6" key="1">
    <citation type="submission" date="2023-02" db="EMBL/GenBank/DDBJ databases">
        <authorList>
            <person name="Palmer J.M."/>
        </authorList>
    </citation>
    <scope>NUCLEOTIDE SEQUENCE</scope>
    <source>
        <strain evidence="6">FW57</strain>
    </source>
</reference>
<dbReference type="Gene3D" id="3.40.50.300">
    <property type="entry name" value="P-loop containing nucleotide triphosphate hydrolases"/>
    <property type="match status" value="1"/>
</dbReference>
<dbReference type="GO" id="GO:0005524">
    <property type="term" value="F:ATP binding"/>
    <property type="evidence" value="ECO:0007669"/>
    <property type="project" value="UniProtKB-KW"/>
</dbReference>
<name>A0AAD4EMW0_9PEZI</name>
<proteinExistence type="predicted"/>
<evidence type="ECO:0000256" key="2">
    <source>
        <dbReference type="ARBA" id="ARBA00022801"/>
    </source>
</evidence>
<dbReference type="GO" id="GO:0005634">
    <property type="term" value="C:nucleus"/>
    <property type="evidence" value="ECO:0007669"/>
    <property type="project" value="TreeGrafter"/>
</dbReference>
<organism evidence="6 7">
    <name type="scientific">Staphylotrichum longicolle</name>
    <dbReference type="NCBI Taxonomy" id="669026"/>
    <lineage>
        <taxon>Eukaryota</taxon>
        <taxon>Fungi</taxon>
        <taxon>Dikarya</taxon>
        <taxon>Ascomycota</taxon>
        <taxon>Pezizomycotina</taxon>
        <taxon>Sordariomycetes</taxon>
        <taxon>Sordariomycetidae</taxon>
        <taxon>Sordariales</taxon>
        <taxon>Chaetomiaceae</taxon>
        <taxon>Staphylotrichum</taxon>
    </lineage>
</organism>
<keyword evidence="7" id="KW-1185">Reference proteome</keyword>
<dbReference type="GO" id="GO:0006281">
    <property type="term" value="P:DNA repair"/>
    <property type="evidence" value="ECO:0007669"/>
    <property type="project" value="TreeGrafter"/>
</dbReference>
<dbReference type="SUPFAM" id="SSF52540">
    <property type="entry name" value="P-loop containing nucleoside triphosphate hydrolases"/>
    <property type="match status" value="2"/>
</dbReference>
<dbReference type="Proteomes" id="UP001197093">
    <property type="component" value="Unassembled WGS sequence"/>
</dbReference>
<feature type="domain" description="Helicase C-terminal" evidence="5">
    <location>
        <begin position="814"/>
        <end position="920"/>
    </location>
</feature>
<keyword evidence="3" id="KW-0067">ATP-binding</keyword>
<evidence type="ECO:0000259" key="5">
    <source>
        <dbReference type="Pfam" id="PF00271"/>
    </source>
</evidence>
<dbReference type="GO" id="GO:0008094">
    <property type="term" value="F:ATP-dependent activity, acting on DNA"/>
    <property type="evidence" value="ECO:0007669"/>
    <property type="project" value="TreeGrafter"/>
</dbReference>
<evidence type="ECO:0000256" key="3">
    <source>
        <dbReference type="ARBA" id="ARBA00022840"/>
    </source>
</evidence>
<accession>A0AAD4EMW0</accession>
<evidence type="ECO:0000256" key="1">
    <source>
        <dbReference type="ARBA" id="ARBA00022741"/>
    </source>
</evidence>
<gene>
    <name evidence="6" type="ORF">NEMBOFW57_010329</name>
</gene>
<dbReference type="PANTHER" id="PTHR45626">
    <property type="entry name" value="TRANSCRIPTION TERMINATION FACTOR 2-RELATED"/>
    <property type="match status" value="1"/>
</dbReference>
<evidence type="ECO:0000256" key="4">
    <source>
        <dbReference type="SAM" id="MobiDB-lite"/>
    </source>
</evidence>
<feature type="compositionally biased region" description="Polar residues" evidence="4">
    <location>
        <begin position="178"/>
        <end position="187"/>
    </location>
</feature>
<protein>
    <recommendedName>
        <fullName evidence="5">Helicase C-terminal domain-containing protein</fullName>
    </recommendedName>
</protein>